<dbReference type="EMBL" id="VRTY01000003">
    <property type="protein sequence ID" value="TXK52393.1"/>
    <property type="molecule type" value="Genomic_DNA"/>
</dbReference>
<dbReference type="OrthoDB" id="5196042at2"/>
<proteinExistence type="predicted"/>
<dbReference type="RefSeq" id="WP_147919965.1">
    <property type="nucleotide sequence ID" value="NZ_VRTY01000003.1"/>
</dbReference>
<sequence>MKVLPIINDPGTYVFECPGCKCSHKIDSKWSYNGNPDKPTLSPSVLVRMDRPPHPEVKICHSFVKDGNIQFLSDCTHELAGQTVELPELE</sequence>
<gene>
    <name evidence="1" type="ORF">FVR03_01365</name>
</gene>
<evidence type="ECO:0000313" key="2">
    <source>
        <dbReference type="Proteomes" id="UP000321926"/>
    </source>
</evidence>
<dbReference type="AlphaFoldDB" id="A0A5C8KFQ5"/>
<evidence type="ECO:0000313" key="1">
    <source>
        <dbReference type="EMBL" id="TXK52393.1"/>
    </source>
</evidence>
<reference evidence="1 2" key="1">
    <citation type="submission" date="2019-08" db="EMBL/GenBank/DDBJ databases">
        <authorList>
            <person name="Shi S."/>
        </authorList>
    </citation>
    <scope>NUCLEOTIDE SEQUENCE [LARGE SCALE GENOMIC DNA]</scope>
    <source>
        <strain evidence="1 2">GY10130</strain>
    </source>
</reference>
<dbReference type="Pfam" id="PF20137">
    <property type="entry name" value="BubE"/>
    <property type="match status" value="1"/>
</dbReference>
<dbReference type="InterPro" id="IPR045384">
    <property type="entry name" value="DUF6527"/>
</dbReference>
<comment type="caution">
    <text evidence="1">The sequence shown here is derived from an EMBL/GenBank/DDBJ whole genome shotgun (WGS) entry which is preliminary data.</text>
</comment>
<protein>
    <submittedName>
        <fullName evidence="1">Anaerobic dehydrogenase</fullName>
    </submittedName>
</protein>
<dbReference type="Proteomes" id="UP000321926">
    <property type="component" value="Unassembled WGS sequence"/>
</dbReference>
<keyword evidence="2" id="KW-1185">Reference proteome</keyword>
<name>A0A5C8KFQ5_9BACT</name>
<organism evidence="1 2">
    <name type="scientific">Pontibacter qinzhouensis</name>
    <dbReference type="NCBI Taxonomy" id="2603253"/>
    <lineage>
        <taxon>Bacteria</taxon>
        <taxon>Pseudomonadati</taxon>
        <taxon>Bacteroidota</taxon>
        <taxon>Cytophagia</taxon>
        <taxon>Cytophagales</taxon>
        <taxon>Hymenobacteraceae</taxon>
        <taxon>Pontibacter</taxon>
    </lineage>
</organism>
<accession>A0A5C8KFQ5</accession>